<name>A0AAE1YWU8_9LAMI</name>
<dbReference type="AlphaFoldDB" id="A0AAE1YWU8"/>
<feature type="region of interest" description="Disordered" evidence="1">
    <location>
        <begin position="144"/>
        <end position="177"/>
    </location>
</feature>
<proteinExistence type="predicted"/>
<sequence>MKIWKFVKLPCVSFGVPELVSYGFGYDAKSSDFKDKINVNFQFIPSGFANDAILNENPYWLASLDVENEDVKDLPWLDVSELVFTIIPLTFLNLEKEAKVQFVDSRGALVAASAAATTCAANSTAADMELDDTVLVLPARQQPAQKPNFSPLKPHKICNGQIQSREVPAPERRRKPL</sequence>
<dbReference type="Proteomes" id="UP001293254">
    <property type="component" value="Unassembled WGS sequence"/>
</dbReference>
<comment type="caution">
    <text evidence="2">The sequence shown here is derived from an EMBL/GenBank/DDBJ whole genome shotgun (WGS) entry which is preliminary data.</text>
</comment>
<gene>
    <name evidence="2" type="ORF">Salat_0054500</name>
</gene>
<organism evidence="2 3">
    <name type="scientific">Sesamum alatum</name>
    <dbReference type="NCBI Taxonomy" id="300844"/>
    <lineage>
        <taxon>Eukaryota</taxon>
        <taxon>Viridiplantae</taxon>
        <taxon>Streptophyta</taxon>
        <taxon>Embryophyta</taxon>
        <taxon>Tracheophyta</taxon>
        <taxon>Spermatophyta</taxon>
        <taxon>Magnoliopsida</taxon>
        <taxon>eudicotyledons</taxon>
        <taxon>Gunneridae</taxon>
        <taxon>Pentapetalae</taxon>
        <taxon>asterids</taxon>
        <taxon>lamiids</taxon>
        <taxon>Lamiales</taxon>
        <taxon>Pedaliaceae</taxon>
        <taxon>Sesamum</taxon>
    </lineage>
</organism>
<evidence type="ECO:0000256" key="1">
    <source>
        <dbReference type="SAM" id="MobiDB-lite"/>
    </source>
</evidence>
<reference evidence="2" key="2">
    <citation type="journal article" date="2024" name="Plant">
        <title>Genomic evolution and insights into agronomic trait innovations of Sesamum species.</title>
        <authorList>
            <person name="Miao H."/>
            <person name="Wang L."/>
            <person name="Qu L."/>
            <person name="Liu H."/>
            <person name="Sun Y."/>
            <person name="Le M."/>
            <person name="Wang Q."/>
            <person name="Wei S."/>
            <person name="Zheng Y."/>
            <person name="Lin W."/>
            <person name="Duan Y."/>
            <person name="Cao H."/>
            <person name="Xiong S."/>
            <person name="Wang X."/>
            <person name="Wei L."/>
            <person name="Li C."/>
            <person name="Ma Q."/>
            <person name="Ju M."/>
            <person name="Zhao R."/>
            <person name="Li G."/>
            <person name="Mu C."/>
            <person name="Tian Q."/>
            <person name="Mei H."/>
            <person name="Zhang T."/>
            <person name="Gao T."/>
            <person name="Zhang H."/>
        </authorList>
    </citation>
    <scope>NUCLEOTIDE SEQUENCE</scope>
    <source>
        <strain evidence="2">3651</strain>
    </source>
</reference>
<evidence type="ECO:0000313" key="2">
    <source>
        <dbReference type="EMBL" id="KAK4437206.1"/>
    </source>
</evidence>
<keyword evidence="3" id="KW-1185">Reference proteome</keyword>
<evidence type="ECO:0000313" key="3">
    <source>
        <dbReference type="Proteomes" id="UP001293254"/>
    </source>
</evidence>
<accession>A0AAE1YWU8</accession>
<reference evidence="2" key="1">
    <citation type="submission" date="2020-06" db="EMBL/GenBank/DDBJ databases">
        <authorList>
            <person name="Li T."/>
            <person name="Hu X."/>
            <person name="Zhang T."/>
            <person name="Song X."/>
            <person name="Zhang H."/>
            <person name="Dai N."/>
            <person name="Sheng W."/>
            <person name="Hou X."/>
            <person name="Wei L."/>
        </authorList>
    </citation>
    <scope>NUCLEOTIDE SEQUENCE</scope>
    <source>
        <strain evidence="2">3651</strain>
        <tissue evidence="2">Leaf</tissue>
    </source>
</reference>
<dbReference type="EMBL" id="JACGWO010000001">
    <property type="protein sequence ID" value="KAK4437206.1"/>
    <property type="molecule type" value="Genomic_DNA"/>
</dbReference>
<protein>
    <submittedName>
        <fullName evidence="2">Uncharacterized protein</fullName>
    </submittedName>
</protein>